<accession>A0ABT9Y6P3</accession>
<reference evidence="12 13" key="1">
    <citation type="submission" date="2023-07" db="EMBL/GenBank/DDBJ databases">
        <title>Genomic Encyclopedia of Type Strains, Phase IV (KMG-IV): sequencing the most valuable type-strain genomes for metagenomic binning, comparative biology and taxonomic classification.</title>
        <authorList>
            <person name="Goeker M."/>
        </authorList>
    </citation>
    <scope>NUCLEOTIDE SEQUENCE [LARGE SCALE GENOMIC DNA]</scope>
    <source>
        <strain evidence="12 13">DSM 16980</strain>
    </source>
</reference>
<keyword evidence="4 10" id="KW-0812">Transmembrane</keyword>
<dbReference type="InterPro" id="IPR045585">
    <property type="entry name" value="CdaA_N"/>
</dbReference>
<dbReference type="SUPFAM" id="SSF143597">
    <property type="entry name" value="YojJ-like"/>
    <property type="match status" value="1"/>
</dbReference>
<comment type="similarity">
    <text evidence="10">Belongs to the adenylate cyclase family. DacA/CdaA subfamily.</text>
</comment>
<evidence type="ECO:0000256" key="1">
    <source>
        <dbReference type="ARBA" id="ARBA00000877"/>
    </source>
</evidence>
<dbReference type="InterPro" id="IPR034701">
    <property type="entry name" value="CdaA"/>
</dbReference>
<gene>
    <name evidence="10" type="primary">dacA</name>
    <name evidence="12" type="ORF">J2S01_001210</name>
</gene>
<comment type="subunit">
    <text evidence="10">Probably a homodimer.</text>
</comment>
<dbReference type="EC" id="2.7.7.85" evidence="10"/>
<dbReference type="InterPro" id="IPR003390">
    <property type="entry name" value="DNA_integrity_scan_DisA_N"/>
</dbReference>
<proteinExistence type="inferred from homology"/>
<dbReference type="GO" id="GO:0106408">
    <property type="term" value="F:diadenylate cyclase activity"/>
    <property type="evidence" value="ECO:0007669"/>
    <property type="project" value="UniProtKB-EC"/>
</dbReference>
<keyword evidence="8 10" id="KW-1133">Transmembrane helix</keyword>
<dbReference type="Pfam" id="PF02457">
    <property type="entry name" value="DAC"/>
    <property type="match status" value="1"/>
</dbReference>
<dbReference type="PANTHER" id="PTHR34185:SF1">
    <property type="entry name" value="DIADENYLATE CYCLASE"/>
    <property type="match status" value="1"/>
</dbReference>
<keyword evidence="2 10" id="KW-1003">Cell membrane</keyword>
<keyword evidence="7 10" id="KW-0067">ATP-binding</keyword>
<dbReference type="NCBIfam" id="TIGR00159">
    <property type="entry name" value="diadenylate cyclase CdaA"/>
    <property type="match status" value="1"/>
</dbReference>
<comment type="catalytic activity">
    <reaction evidence="1 10">
        <text>2 ATP = 3',3'-c-di-AMP + 2 diphosphate</text>
        <dbReference type="Rhea" id="RHEA:35655"/>
        <dbReference type="ChEBI" id="CHEBI:30616"/>
        <dbReference type="ChEBI" id="CHEBI:33019"/>
        <dbReference type="ChEBI" id="CHEBI:71500"/>
        <dbReference type="EC" id="2.7.7.85"/>
    </reaction>
</comment>
<keyword evidence="5 10" id="KW-0548">Nucleotidyltransferase</keyword>
<keyword evidence="9 10" id="KW-0472">Membrane</keyword>
<comment type="caution">
    <text evidence="10">Lacks conserved residue(s) required for the propagation of feature annotation.</text>
</comment>
<evidence type="ECO:0000259" key="11">
    <source>
        <dbReference type="PROSITE" id="PS51794"/>
    </source>
</evidence>
<evidence type="ECO:0000256" key="7">
    <source>
        <dbReference type="ARBA" id="ARBA00022840"/>
    </source>
</evidence>
<dbReference type="PROSITE" id="PS51794">
    <property type="entry name" value="DAC"/>
    <property type="match status" value="1"/>
</dbReference>
<dbReference type="HAMAP" id="MF_01499">
    <property type="entry name" value="DacA"/>
    <property type="match status" value="1"/>
</dbReference>
<dbReference type="Pfam" id="PF19293">
    <property type="entry name" value="CdaA_N"/>
    <property type="match status" value="1"/>
</dbReference>
<dbReference type="EMBL" id="JAUSUE010000006">
    <property type="protein sequence ID" value="MDQ0203494.1"/>
    <property type="molecule type" value="Genomic_DNA"/>
</dbReference>
<keyword evidence="3 10" id="KW-0808">Transferase</keyword>
<dbReference type="Gene3D" id="3.40.1700.10">
    <property type="entry name" value="DNA integrity scanning protein, DisA, N-terminal domain"/>
    <property type="match status" value="1"/>
</dbReference>
<keyword evidence="6 10" id="KW-0547">Nucleotide-binding</keyword>
<dbReference type="PANTHER" id="PTHR34185">
    <property type="entry name" value="DIADENYLATE CYCLASE"/>
    <property type="match status" value="1"/>
</dbReference>
<protein>
    <recommendedName>
        <fullName evidence="10">Diadenylate cyclase</fullName>
        <shortName evidence="10">DAC</shortName>
        <ecNumber evidence="10">2.7.7.85</ecNumber>
    </recommendedName>
    <alternativeName>
        <fullName evidence="10">Cyclic-di-AMP synthase</fullName>
        <shortName evidence="10">c-di-AMP synthase</shortName>
    </alternativeName>
</protein>
<evidence type="ECO:0000256" key="3">
    <source>
        <dbReference type="ARBA" id="ARBA00022679"/>
    </source>
</evidence>
<comment type="caution">
    <text evidence="12">The sequence shown here is derived from an EMBL/GenBank/DDBJ whole genome shotgun (WGS) entry which is preliminary data.</text>
</comment>
<sequence length="274" mass="30598">MLIEIKGLLSTIDALDVADIIIVAIILYKLYEMLRNTRAITLVKGIIVLLVLTIISDWLGLHVIYWLLQKTVTLLFVALPIVFQPELRRALEHIGQGRFFVRSALLDIHEARSLVSEIDSAVMRMAQKKTGALIVIEREMGLDDIASNGIFIDGVVSAELLMNIFITNTPLHDGATIIRGKRIIASGCLLPLTDDRTLSTELGTRHRAAIGLSEQCDAVVVVVSEETGTISVAEHGRIYRHLDSDQLRQYLIPLFSQKSSVFSDFIRNWRNGKK</sequence>
<evidence type="ECO:0000256" key="8">
    <source>
        <dbReference type="ARBA" id="ARBA00022989"/>
    </source>
</evidence>
<feature type="domain" description="DAC" evidence="11">
    <location>
        <begin position="84"/>
        <end position="244"/>
    </location>
</feature>
<keyword evidence="13" id="KW-1185">Reference proteome</keyword>
<feature type="transmembrane region" description="Helical" evidence="10">
    <location>
        <begin position="12"/>
        <end position="30"/>
    </location>
</feature>
<evidence type="ECO:0000313" key="12">
    <source>
        <dbReference type="EMBL" id="MDQ0203494.1"/>
    </source>
</evidence>
<evidence type="ECO:0000256" key="6">
    <source>
        <dbReference type="ARBA" id="ARBA00022741"/>
    </source>
</evidence>
<dbReference type="RefSeq" id="WP_196604690.1">
    <property type="nucleotide sequence ID" value="NZ_CP116940.1"/>
</dbReference>
<feature type="transmembrane region" description="Helical" evidence="10">
    <location>
        <begin position="42"/>
        <end position="59"/>
    </location>
</feature>
<evidence type="ECO:0000313" key="13">
    <source>
        <dbReference type="Proteomes" id="UP001239167"/>
    </source>
</evidence>
<dbReference type="PIRSF" id="PIRSF004793">
    <property type="entry name" value="UCP004793"/>
    <property type="match status" value="1"/>
</dbReference>
<evidence type="ECO:0000256" key="9">
    <source>
        <dbReference type="ARBA" id="ARBA00023136"/>
    </source>
</evidence>
<evidence type="ECO:0000256" key="10">
    <source>
        <dbReference type="HAMAP-Rule" id="MF_01499"/>
    </source>
</evidence>
<organism evidence="12 13">
    <name type="scientific">Pectinatus haikarae</name>
    <dbReference type="NCBI Taxonomy" id="349096"/>
    <lineage>
        <taxon>Bacteria</taxon>
        <taxon>Bacillati</taxon>
        <taxon>Bacillota</taxon>
        <taxon>Negativicutes</taxon>
        <taxon>Selenomonadales</taxon>
        <taxon>Selenomonadaceae</taxon>
        <taxon>Pectinatus</taxon>
    </lineage>
</organism>
<dbReference type="Proteomes" id="UP001239167">
    <property type="component" value="Unassembled WGS sequence"/>
</dbReference>
<dbReference type="InterPro" id="IPR014046">
    <property type="entry name" value="C-di-AMP_synthase"/>
</dbReference>
<evidence type="ECO:0000256" key="5">
    <source>
        <dbReference type="ARBA" id="ARBA00022695"/>
    </source>
</evidence>
<evidence type="ECO:0000256" key="4">
    <source>
        <dbReference type="ARBA" id="ARBA00022692"/>
    </source>
</evidence>
<evidence type="ECO:0000256" key="2">
    <source>
        <dbReference type="ARBA" id="ARBA00022475"/>
    </source>
</evidence>
<name>A0ABT9Y6P3_9FIRM</name>
<dbReference type="InterPro" id="IPR036888">
    <property type="entry name" value="DNA_integrity_DisA_N_sf"/>
</dbReference>
<dbReference type="InterPro" id="IPR050338">
    <property type="entry name" value="DisA"/>
</dbReference>
<comment type="function">
    <text evidence="10">Catalyzes the condensation of 2 ATP molecules into cyclic di-AMP (c-di-AMP), a second messenger used to regulate differing processes in different bacteria.</text>
</comment>